<dbReference type="InterPro" id="IPR015424">
    <property type="entry name" value="PyrdxlP-dep_Trfase"/>
</dbReference>
<reference evidence="3" key="2">
    <citation type="submission" date="2023-05" db="EMBL/GenBank/DDBJ databases">
        <authorList>
            <consortium name="Lawrence Berkeley National Laboratory"/>
            <person name="Steindorff A."/>
            <person name="Hensen N."/>
            <person name="Bonometti L."/>
            <person name="Westerberg I."/>
            <person name="Brannstrom I.O."/>
            <person name="Guillou S."/>
            <person name="Cros-Aarteil S."/>
            <person name="Calhoun S."/>
            <person name="Haridas S."/>
            <person name="Kuo A."/>
            <person name="Mondo S."/>
            <person name="Pangilinan J."/>
            <person name="Riley R."/>
            <person name="Labutti K."/>
            <person name="Andreopoulos B."/>
            <person name="Lipzen A."/>
            <person name="Chen C."/>
            <person name="Yanf M."/>
            <person name="Daum C."/>
            <person name="Ng V."/>
            <person name="Clum A."/>
            <person name="Ohm R."/>
            <person name="Martin F."/>
            <person name="Silar P."/>
            <person name="Natvig D."/>
            <person name="Lalanne C."/>
            <person name="Gautier V."/>
            <person name="Ament-Velasquez S.L."/>
            <person name="Kruys A."/>
            <person name="Hutchinson M.I."/>
            <person name="Powell A.J."/>
            <person name="Barry K."/>
            <person name="Miller A.N."/>
            <person name="Grigoriev I.V."/>
            <person name="Debuchy R."/>
            <person name="Gladieux P."/>
            <person name="Thoren M.H."/>
            <person name="Johannesson H."/>
        </authorList>
    </citation>
    <scope>NUCLEOTIDE SEQUENCE</scope>
    <source>
        <strain evidence="3">PSN243</strain>
    </source>
</reference>
<accession>A0AAV9G8V5</accession>
<organism evidence="3 4">
    <name type="scientific">Podospora aff. communis PSN243</name>
    <dbReference type="NCBI Taxonomy" id="3040156"/>
    <lineage>
        <taxon>Eukaryota</taxon>
        <taxon>Fungi</taxon>
        <taxon>Dikarya</taxon>
        <taxon>Ascomycota</taxon>
        <taxon>Pezizomycotina</taxon>
        <taxon>Sordariomycetes</taxon>
        <taxon>Sordariomycetidae</taxon>
        <taxon>Sordariales</taxon>
        <taxon>Podosporaceae</taxon>
        <taxon>Podospora</taxon>
    </lineage>
</organism>
<dbReference type="AlphaFoldDB" id="A0AAV9G8V5"/>
<keyword evidence="1" id="KW-0663">Pyridoxal phosphate</keyword>
<name>A0AAV9G8V5_9PEZI</name>
<dbReference type="SUPFAM" id="SSF53383">
    <property type="entry name" value="PLP-dependent transferases"/>
    <property type="match status" value="1"/>
</dbReference>
<dbReference type="Proteomes" id="UP001321760">
    <property type="component" value="Unassembled WGS sequence"/>
</dbReference>
<dbReference type="InterPro" id="IPR015422">
    <property type="entry name" value="PyrdxlP-dep_Trfase_small"/>
</dbReference>
<keyword evidence="4" id="KW-1185">Reference proteome</keyword>
<protein>
    <submittedName>
        <fullName evidence="3">PLP-dependent transferase</fullName>
    </submittedName>
</protein>
<dbReference type="PANTHER" id="PTHR43795">
    <property type="entry name" value="BIFUNCTIONAL ASPARTATE AMINOTRANSFERASE AND GLUTAMATE/ASPARTATE-PREPHENATE AMINOTRANSFERASE-RELATED"/>
    <property type="match status" value="1"/>
</dbReference>
<evidence type="ECO:0000259" key="2">
    <source>
        <dbReference type="Pfam" id="PF00155"/>
    </source>
</evidence>
<dbReference type="PRINTS" id="PR00753">
    <property type="entry name" value="ACCSYNTHASE"/>
</dbReference>
<evidence type="ECO:0000256" key="1">
    <source>
        <dbReference type="ARBA" id="ARBA00022898"/>
    </source>
</evidence>
<keyword evidence="3" id="KW-0808">Transferase</keyword>
<dbReference type="GO" id="GO:0008483">
    <property type="term" value="F:transaminase activity"/>
    <property type="evidence" value="ECO:0007669"/>
    <property type="project" value="TreeGrafter"/>
</dbReference>
<dbReference type="CDD" id="cd00609">
    <property type="entry name" value="AAT_like"/>
    <property type="match status" value="1"/>
</dbReference>
<dbReference type="InterPro" id="IPR050478">
    <property type="entry name" value="Ethylene_sulfur-biosynth"/>
</dbReference>
<dbReference type="InterPro" id="IPR004839">
    <property type="entry name" value="Aminotransferase_I/II_large"/>
</dbReference>
<dbReference type="Gene3D" id="3.40.640.10">
    <property type="entry name" value="Type I PLP-dependent aspartate aminotransferase-like (Major domain)"/>
    <property type="match status" value="1"/>
</dbReference>
<dbReference type="Gene3D" id="3.90.1150.10">
    <property type="entry name" value="Aspartate Aminotransferase, domain 1"/>
    <property type="match status" value="1"/>
</dbReference>
<gene>
    <name evidence="3" type="ORF">QBC34DRAFT_415103</name>
</gene>
<dbReference type="EMBL" id="MU865976">
    <property type="protein sequence ID" value="KAK4444528.1"/>
    <property type="molecule type" value="Genomic_DNA"/>
</dbReference>
<reference evidence="3" key="1">
    <citation type="journal article" date="2023" name="Mol. Phylogenet. Evol.">
        <title>Genome-scale phylogeny and comparative genomics of the fungal order Sordariales.</title>
        <authorList>
            <person name="Hensen N."/>
            <person name="Bonometti L."/>
            <person name="Westerberg I."/>
            <person name="Brannstrom I.O."/>
            <person name="Guillou S."/>
            <person name="Cros-Aarteil S."/>
            <person name="Calhoun S."/>
            <person name="Haridas S."/>
            <person name="Kuo A."/>
            <person name="Mondo S."/>
            <person name="Pangilinan J."/>
            <person name="Riley R."/>
            <person name="LaButti K."/>
            <person name="Andreopoulos B."/>
            <person name="Lipzen A."/>
            <person name="Chen C."/>
            <person name="Yan M."/>
            <person name="Daum C."/>
            <person name="Ng V."/>
            <person name="Clum A."/>
            <person name="Steindorff A."/>
            <person name="Ohm R.A."/>
            <person name="Martin F."/>
            <person name="Silar P."/>
            <person name="Natvig D.O."/>
            <person name="Lalanne C."/>
            <person name="Gautier V."/>
            <person name="Ament-Velasquez S.L."/>
            <person name="Kruys A."/>
            <person name="Hutchinson M.I."/>
            <person name="Powell A.J."/>
            <person name="Barry K."/>
            <person name="Miller A.N."/>
            <person name="Grigoriev I.V."/>
            <person name="Debuchy R."/>
            <person name="Gladieux P."/>
            <person name="Hiltunen Thoren M."/>
            <person name="Johannesson H."/>
        </authorList>
    </citation>
    <scope>NUCLEOTIDE SEQUENCE</scope>
    <source>
        <strain evidence="3">PSN243</strain>
    </source>
</reference>
<sequence>MAEQSSDVIREAETKYRLSTRGAVNFTGENFWAPIEQALDNPWTPENPDGTIVMRLAENSLMHHDVAEFIKEQLDVDRIQHLTYGQGPRGSTRLRRAVASFLNNEFGARQPVSYEEILVMSGATSIIDALAWSICNEGDGILIPQPFYTGYQIDINQRARGEIIPVPFHGIEGYSSLDDVFTPDVFRRALVRQLESAKEKSIRVAALLLTNPHNPLGRCYPEETMMEAARFCAANNLHLVSNEIYAKSVFDAKRNPPLPAFSSILSLDLKCVIDPNLVHIVYGASKDFCANGLRLGVLQTRNIGVLESVARLGPFSWTPYIIQEIWARMLEDDCFQSTFFEKNYRLTEESYALATDFLEKHDIPYYKGSNAGSFLWIDLRKYVLGSADIRHLRRDEAGSAPFEEREAVLDRVLLRHGVSLSRGSIFFTEELGWFRLTFTLPKEELTQGLQRLASALAEIRGRAWE</sequence>
<feature type="domain" description="Aminotransferase class I/classII large" evidence="2">
    <location>
        <begin position="52"/>
        <end position="452"/>
    </location>
</feature>
<dbReference type="GO" id="GO:0030170">
    <property type="term" value="F:pyridoxal phosphate binding"/>
    <property type="evidence" value="ECO:0007669"/>
    <property type="project" value="InterPro"/>
</dbReference>
<proteinExistence type="predicted"/>
<evidence type="ECO:0000313" key="3">
    <source>
        <dbReference type="EMBL" id="KAK4444528.1"/>
    </source>
</evidence>
<dbReference type="PANTHER" id="PTHR43795:SF39">
    <property type="entry name" value="AMINOTRANSFERASE CLASS I_CLASSII DOMAIN-CONTAINING PROTEIN"/>
    <property type="match status" value="1"/>
</dbReference>
<evidence type="ECO:0000313" key="4">
    <source>
        <dbReference type="Proteomes" id="UP001321760"/>
    </source>
</evidence>
<dbReference type="Pfam" id="PF00155">
    <property type="entry name" value="Aminotran_1_2"/>
    <property type="match status" value="1"/>
</dbReference>
<dbReference type="GO" id="GO:0006520">
    <property type="term" value="P:amino acid metabolic process"/>
    <property type="evidence" value="ECO:0007669"/>
    <property type="project" value="TreeGrafter"/>
</dbReference>
<dbReference type="InterPro" id="IPR015421">
    <property type="entry name" value="PyrdxlP-dep_Trfase_major"/>
</dbReference>
<comment type="caution">
    <text evidence="3">The sequence shown here is derived from an EMBL/GenBank/DDBJ whole genome shotgun (WGS) entry which is preliminary data.</text>
</comment>